<dbReference type="Pfam" id="PF13450">
    <property type="entry name" value="NAD_binding_8"/>
    <property type="match status" value="1"/>
</dbReference>
<protein>
    <submittedName>
        <fullName evidence="1">NAD(P)/FAD-dependent oxidoreductase</fullName>
        <ecNumber evidence="1">1.-.-.-</ecNumber>
    </submittedName>
</protein>
<dbReference type="EMBL" id="JBJVNE010000303">
    <property type="protein sequence ID" value="MFM9653743.1"/>
    <property type="molecule type" value="Genomic_DNA"/>
</dbReference>
<evidence type="ECO:0000313" key="1">
    <source>
        <dbReference type="EMBL" id="MFM9653743.1"/>
    </source>
</evidence>
<gene>
    <name evidence="1" type="ORF">ACKI1S_47950</name>
</gene>
<dbReference type="InterPro" id="IPR036188">
    <property type="entry name" value="FAD/NAD-bd_sf"/>
</dbReference>
<dbReference type="Gene3D" id="3.50.50.60">
    <property type="entry name" value="FAD/NAD(P)-binding domain"/>
    <property type="match status" value="1"/>
</dbReference>
<dbReference type="RefSeq" id="WP_409097975.1">
    <property type="nucleotide sequence ID" value="NZ_JBJVNE010000303.1"/>
</dbReference>
<proteinExistence type="predicted"/>
<keyword evidence="1" id="KW-0560">Oxidoreductase</keyword>
<comment type="caution">
    <text evidence="1">The sequence shown here is derived from an EMBL/GenBank/DDBJ whole genome shotgun (WGS) entry which is preliminary data.</text>
</comment>
<name>A0ABW9J327_STRGJ</name>
<keyword evidence="2" id="KW-1185">Reference proteome</keyword>
<organism evidence="1 2">
    <name type="scientific">Streptomyces galilaeus</name>
    <dbReference type="NCBI Taxonomy" id="33899"/>
    <lineage>
        <taxon>Bacteria</taxon>
        <taxon>Bacillati</taxon>
        <taxon>Actinomycetota</taxon>
        <taxon>Actinomycetes</taxon>
        <taxon>Kitasatosporales</taxon>
        <taxon>Streptomycetaceae</taxon>
        <taxon>Streptomyces</taxon>
    </lineage>
</organism>
<dbReference type="GO" id="GO:0016491">
    <property type="term" value="F:oxidoreductase activity"/>
    <property type="evidence" value="ECO:0007669"/>
    <property type="project" value="UniProtKB-KW"/>
</dbReference>
<feature type="non-terminal residue" evidence="1">
    <location>
        <position position="85"/>
    </location>
</feature>
<reference evidence="1 2" key="1">
    <citation type="submission" date="2024-12" db="EMBL/GenBank/DDBJ databases">
        <title>Forecasting of Potato common scab and diversities of Pathogenic streptomyces spp. in china.</title>
        <authorList>
            <person name="Handique U."/>
            <person name="Wu J."/>
        </authorList>
    </citation>
    <scope>NUCLEOTIDE SEQUENCE [LARGE SCALE GENOMIC DNA]</scope>
    <source>
        <strain evidence="1 2">ZRIMU1585</strain>
    </source>
</reference>
<dbReference type="EC" id="1.-.-.-" evidence="1"/>
<sequence length="85" mass="9571">MQEVDIAIIGGGLGGLTMAIEAAQHGYSVMLFEKEHYPFHKVCGEYISYESWDYLERCGIPLSKMQLPSIHKLAISDMRGKVYAF</sequence>
<evidence type="ECO:0000313" key="2">
    <source>
        <dbReference type="Proteomes" id="UP001631993"/>
    </source>
</evidence>
<dbReference type="SUPFAM" id="SSF51905">
    <property type="entry name" value="FAD/NAD(P)-binding domain"/>
    <property type="match status" value="1"/>
</dbReference>
<accession>A0ABW9J327</accession>
<dbReference type="Proteomes" id="UP001631993">
    <property type="component" value="Unassembled WGS sequence"/>
</dbReference>